<evidence type="ECO:0000313" key="2">
    <source>
        <dbReference type="EMBL" id="KAK4231077.1"/>
    </source>
</evidence>
<keyword evidence="3" id="KW-1185">Reference proteome</keyword>
<evidence type="ECO:0000256" key="1">
    <source>
        <dbReference type="SAM" id="MobiDB-lite"/>
    </source>
</evidence>
<dbReference type="Proteomes" id="UP001301958">
    <property type="component" value="Unassembled WGS sequence"/>
</dbReference>
<feature type="non-terminal residue" evidence="2">
    <location>
        <position position="257"/>
    </location>
</feature>
<sequence>MSNTAPNITNSNPPQPGITPSFVINPPKIFVYRQSNSNLPSHIHFVVALQGVSPGQQNDFFADATLEPVDYIQEGPLGGQQNVRGHTHREDLLRRPDNQNTKETIIYFIFNKIQPTATGNFKLSVQIRGPNNFHTHLTDELMSTVMSNQTMPEERIIGLLSSGQMRVFTSLLPEAEVQRLPAFASGRRPFDIQWNTNYPRPPRSIAINTPFPEFVFQAVFLREALSAALHVLSCRTARKGFVFEDVFILKQTVTHCG</sequence>
<name>A0AAN7H4R8_9PEZI</name>
<evidence type="ECO:0000313" key="3">
    <source>
        <dbReference type="Proteomes" id="UP001301958"/>
    </source>
</evidence>
<organism evidence="2 3">
    <name type="scientific">Podospora fimiseda</name>
    <dbReference type="NCBI Taxonomy" id="252190"/>
    <lineage>
        <taxon>Eukaryota</taxon>
        <taxon>Fungi</taxon>
        <taxon>Dikarya</taxon>
        <taxon>Ascomycota</taxon>
        <taxon>Pezizomycotina</taxon>
        <taxon>Sordariomycetes</taxon>
        <taxon>Sordariomycetidae</taxon>
        <taxon>Sordariales</taxon>
        <taxon>Podosporaceae</taxon>
        <taxon>Podospora</taxon>
    </lineage>
</organism>
<gene>
    <name evidence="2" type="ORF">QBC38DRAFT_541776</name>
</gene>
<dbReference type="EMBL" id="MU865294">
    <property type="protein sequence ID" value="KAK4231077.1"/>
    <property type="molecule type" value="Genomic_DNA"/>
</dbReference>
<comment type="caution">
    <text evidence="2">The sequence shown here is derived from an EMBL/GenBank/DDBJ whole genome shotgun (WGS) entry which is preliminary data.</text>
</comment>
<feature type="compositionally biased region" description="Polar residues" evidence="1">
    <location>
        <begin position="1"/>
        <end position="12"/>
    </location>
</feature>
<reference evidence="2" key="1">
    <citation type="journal article" date="2023" name="Mol. Phylogenet. Evol.">
        <title>Genome-scale phylogeny and comparative genomics of the fungal order Sordariales.</title>
        <authorList>
            <person name="Hensen N."/>
            <person name="Bonometti L."/>
            <person name="Westerberg I."/>
            <person name="Brannstrom I.O."/>
            <person name="Guillou S."/>
            <person name="Cros-Aarteil S."/>
            <person name="Calhoun S."/>
            <person name="Haridas S."/>
            <person name="Kuo A."/>
            <person name="Mondo S."/>
            <person name="Pangilinan J."/>
            <person name="Riley R."/>
            <person name="LaButti K."/>
            <person name="Andreopoulos B."/>
            <person name="Lipzen A."/>
            <person name="Chen C."/>
            <person name="Yan M."/>
            <person name="Daum C."/>
            <person name="Ng V."/>
            <person name="Clum A."/>
            <person name="Steindorff A."/>
            <person name="Ohm R.A."/>
            <person name="Martin F."/>
            <person name="Silar P."/>
            <person name="Natvig D.O."/>
            <person name="Lalanne C."/>
            <person name="Gautier V."/>
            <person name="Ament-Velasquez S.L."/>
            <person name="Kruys A."/>
            <person name="Hutchinson M.I."/>
            <person name="Powell A.J."/>
            <person name="Barry K."/>
            <person name="Miller A.N."/>
            <person name="Grigoriev I.V."/>
            <person name="Debuchy R."/>
            <person name="Gladieux P."/>
            <person name="Hiltunen Thoren M."/>
            <person name="Johannesson H."/>
        </authorList>
    </citation>
    <scope>NUCLEOTIDE SEQUENCE</scope>
    <source>
        <strain evidence="2">CBS 990.96</strain>
    </source>
</reference>
<reference evidence="2" key="2">
    <citation type="submission" date="2023-05" db="EMBL/GenBank/DDBJ databases">
        <authorList>
            <consortium name="Lawrence Berkeley National Laboratory"/>
            <person name="Steindorff A."/>
            <person name="Hensen N."/>
            <person name="Bonometti L."/>
            <person name="Westerberg I."/>
            <person name="Brannstrom I.O."/>
            <person name="Guillou S."/>
            <person name="Cros-Aarteil S."/>
            <person name="Calhoun S."/>
            <person name="Haridas S."/>
            <person name="Kuo A."/>
            <person name="Mondo S."/>
            <person name="Pangilinan J."/>
            <person name="Riley R."/>
            <person name="Labutti K."/>
            <person name="Andreopoulos B."/>
            <person name="Lipzen A."/>
            <person name="Chen C."/>
            <person name="Yanf M."/>
            <person name="Daum C."/>
            <person name="Ng V."/>
            <person name="Clum A."/>
            <person name="Ohm R."/>
            <person name="Martin F."/>
            <person name="Silar P."/>
            <person name="Natvig D."/>
            <person name="Lalanne C."/>
            <person name="Gautier V."/>
            <person name="Ament-Velasquez S.L."/>
            <person name="Kruys A."/>
            <person name="Hutchinson M.I."/>
            <person name="Powell A.J."/>
            <person name="Barry K."/>
            <person name="Miller A.N."/>
            <person name="Grigoriev I.V."/>
            <person name="Debuchy R."/>
            <person name="Gladieux P."/>
            <person name="Thoren M.H."/>
            <person name="Johannesson H."/>
        </authorList>
    </citation>
    <scope>NUCLEOTIDE SEQUENCE</scope>
    <source>
        <strain evidence="2">CBS 990.96</strain>
    </source>
</reference>
<accession>A0AAN7H4R8</accession>
<protein>
    <submittedName>
        <fullName evidence="2">Uncharacterized protein</fullName>
    </submittedName>
</protein>
<proteinExistence type="predicted"/>
<dbReference type="AlphaFoldDB" id="A0AAN7H4R8"/>
<feature type="region of interest" description="Disordered" evidence="1">
    <location>
        <begin position="1"/>
        <end position="20"/>
    </location>
</feature>